<accession>A0ABV9T0I2</accession>
<dbReference type="Pfam" id="PF24135">
    <property type="entry name" value="DUF7402"/>
    <property type="match status" value="1"/>
</dbReference>
<evidence type="ECO:0000259" key="5">
    <source>
        <dbReference type="Pfam" id="PF07971"/>
    </source>
</evidence>
<dbReference type="RefSeq" id="WP_377064371.1">
    <property type="nucleotide sequence ID" value="NZ_JBHSJJ010000005.1"/>
</dbReference>
<feature type="domain" description="Glycosyl hydrolase family 92 N-terminal" evidence="6">
    <location>
        <begin position="172"/>
        <end position="401"/>
    </location>
</feature>
<dbReference type="SUPFAM" id="SSF48208">
    <property type="entry name" value="Six-hairpin glycosidases"/>
    <property type="match status" value="1"/>
</dbReference>
<comment type="subunit">
    <text evidence="2">Monomer.</text>
</comment>
<evidence type="ECO:0000256" key="1">
    <source>
        <dbReference type="ARBA" id="ARBA00001913"/>
    </source>
</evidence>
<evidence type="ECO:0000313" key="9">
    <source>
        <dbReference type="Proteomes" id="UP001595818"/>
    </source>
</evidence>
<dbReference type="InterPro" id="IPR008928">
    <property type="entry name" value="6-hairpin_glycosidase_sf"/>
</dbReference>
<reference evidence="9" key="1">
    <citation type="journal article" date="2019" name="Int. J. Syst. Evol. Microbiol.">
        <title>The Global Catalogue of Microorganisms (GCM) 10K type strain sequencing project: providing services to taxonomists for standard genome sequencing and annotation.</title>
        <authorList>
            <consortium name="The Broad Institute Genomics Platform"/>
            <consortium name="The Broad Institute Genome Sequencing Center for Infectious Disease"/>
            <person name="Wu L."/>
            <person name="Ma J."/>
        </authorList>
    </citation>
    <scope>NUCLEOTIDE SEQUENCE [LARGE SCALE GENOMIC DNA]</scope>
    <source>
        <strain evidence="9">CGMCC 4.7466</strain>
    </source>
</reference>
<keyword evidence="8" id="KW-0378">Hydrolase</keyword>
<dbReference type="Proteomes" id="UP001595818">
    <property type="component" value="Unassembled WGS sequence"/>
</dbReference>
<feature type="signal peptide" evidence="4">
    <location>
        <begin position="1"/>
        <end position="22"/>
    </location>
</feature>
<dbReference type="SUPFAM" id="SSF49785">
    <property type="entry name" value="Galactose-binding domain-like"/>
    <property type="match status" value="1"/>
</dbReference>
<evidence type="ECO:0000313" key="8">
    <source>
        <dbReference type="EMBL" id="MFC4872191.1"/>
    </source>
</evidence>
<proteinExistence type="predicted"/>
<keyword evidence="4" id="KW-0732">Signal</keyword>
<dbReference type="InterPro" id="IPR005887">
    <property type="entry name" value="GH92_a_mannosidase_put"/>
</dbReference>
<dbReference type="Gene3D" id="1.20.1610.10">
    <property type="entry name" value="alpha-1,2-mannosidases domains"/>
    <property type="match status" value="1"/>
</dbReference>
<comment type="caution">
    <text evidence="8">The sequence shown here is derived from an EMBL/GenBank/DDBJ whole genome shotgun (WGS) entry which is preliminary data.</text>
</comment>
<name>A0ABV9T0I2_9BACT</name>
<evidence type="ECO:0000256" key="2">
    <source>
        <dbReference type="ARBA" id="ARBA00011245"/>
    </source>
</evidence>
<protein>
    <submittedName>
        <fullName evidence="8">GH92 family glycosyl hydrolase</fullName>
        <ecNumber evidence="8">3.2.1.-</ecNumber>
    </submittedName>
</protein>
<dbReference type="InterPro" id="IPR050883">
    <property type="entry name" value="PNGase"/>
</dbReference>
<dbReference type="InterPro" id="IPR014718">
    <property type="entry name" value="GH-type_carb-bd"/>
</dbReference>
<keyword evidence="8" id="KW-0326">Glycosidase</keyword>
<dbReference type="InterPro" id="IPR041371">
    <property type="entry name" value="GH92_N"/>
</dbReference>
<evidence type="ECO:0000256" key="4">
    <source>
        <dbReference type="SAM" id="SignalP"/>
    </source>
</evidence>
<sequence length="913" mass="103158">MHYLKYTASCLFFILHAFSSIAGPDNIAPEAKVTASSILDEGYAAENVADGVIGILGQGEWACKGDTTDWGYIRFPWIQLEWEKPRKVNRIVLYDRTSEKDHIAGGKLLFSDGSMIWVQEIPNNGTGKSIAFEPKTISWVKFVTTDGKGKDLGFSEIEVFSAPDENSDFVSWVDPYIETNRGRYFFFIPGQRPFGMIGAAPLTRNKNQNGGGYNYNENEILGFEQIHAWMLSGIEVMPIRANVDPTLGQQGWKSRFSHSEEIVQPGYQRVHLQDHAIWVEFTATERVSFYRYRFTKDMEAAILTNLGGYVGNSTMKNARVRKISDREFEGSFSSVDRYWGGPKEIEVFFVVQFDEPYRGLGGWKGKELFTGIEEILGDSLGAVAQYEVKAGDLLQMKIAISYTSVENARENLQAECTSWDFDKVRSESREIWNDWLSRIKVEGGTDAQKIKFYTDLWHVLLGRHKINDVNGDYPDRTEGRREGNFTDAVFKVKKLPKDKEGNLLYNMYQTDAWWLTQWNLNVLWGLAWPEVMDEMAASMVQYARNGYLLPRGPVGGGYSYIMTSCPATNLIVSAHKKKLLTKVPEDLAYKMVRQNHLPGGMLGAHEDIDFYTENGYWPGNAGITIEAAFQDYALAQMAKSLGKTKDHKFFLERSGGWKNLFHEDQKLLFPKDKNGQFMHTDPLSGAGWVEANAWQGTWGISHGIGELVQLMGGADIFCEKLNHAFEQAKESDFVFAYNEGYVSYANQPACSNAHVFSYAGKPWLTQYWVRRVKEQAYGGITPDLGYGGHDEDQGQMGGMSALMAIGLFNIQGSVSETPIYEITSPVFDKVTIQLDEKYYAGKQFEIITYDNSKDNLYIQKAALNGQALDKFWFTHEEFAKGGILELWLGSEPNKNWGIKDLPPGTNGAKFDQH</sequence>
<dbReference type="PANTHER" id="PTHR12143:SF39">
    <property type="entry name" value="SECRETED PROTEIN"/>
    <property type="match status" value="1"/>
</dbReference>
<dbReference type="Gene3D" id="3.30.2080.10">
    <property type="entry name" value="GH92 mannosidase domain"/>
    <property type="match status" value="1"/>
</dbReference>
<dbReference type="InterPro" id="IPR055826">
    <property type="entry name" value="DUF7402"/>
</dbReference>
<evidence type="ECO:0000259" key="7">
    <source>
        <dbReference type="Pfam" id="PF24135"/>
    </source>
</evidence>
<evidence type="ECO:0000256" key="3">
    <source>
        <dbReference type="ARBA" id="ARBA00022837"/>
    </source>
</evidence>
<feature type="domain" description="DUF7402" evidence="7">
    <location>
        <begin position="26"/>
        <end position="160"/>
    </location>
</feature>
<feature type="domain" description="Glycosyl hydrolase family 92" evidence="5">
    <location>
        <begin position="407"/>
        <end position="889"/>
    </location>
</feature>
<feature type="chain" id="PRO_5046242101" evidence="4">
    <location>
        <begin position="23"/>
        <end position="913"/>
    </location>
</feature>
<dbReference type="Gene3D" id="2.60.120.260">
    <property type="entry name" value="Galactose-binding domain-like"/>
    <property type="match status" value="1"/>
</dbReference>
<keyword evidence="3" id="KW-0106">Calcium</keyword>
<dbReference type="InterPro" id="IPR008979">
    <property type="entry name" value="Galactose-bd-like_sf"/>
</dbReference>
<dbReference type="PANTHER" id="PTHR12143">
    <property type="entry name" value="PEPTIDE N-GLYCANASE PNGASE -RELATED"/>
    <property type="match status" value="1"/>
</dbReference>
<comment type="cofactor">
    <cofactor evidence="1">
        <name>Ca(2+)</name>
        <dbReference type="ChEBI" id="CHEBI:29108"/>
    </cofactor>
</comment>
<dbReference type="GO" id="GO:0016798">
    <property type="term" value="F:hydrolase activity, acting on glycosyl bonds"/>
    <property type="evidence" value="ECO:0007669"/>
    <property type="project" value="UniProtKB-KW"/>
</dbReference>
<dbReference type="Pfam" id="PF07971">
    <property type="entry name" value="Glyco_hydro_92"/>
    <property type="match status" value="1"/>
</dbReference>
<dbReference type="InterPro" id="IPR012939">
    <property type="entry name" value="Glyco_hydro_92"/>
</dbReference>
<dbReference type="Pfam" id="PF17678">
    <property type="entry name" value="Glyco_hydro_92N"/>
    <property type="match status" value="1"/>
</dbReference>
<dbReference type="Gene3D" id="2.70.98.10">
    <property type="match status" value="1"/>
</dbReference>
<dbReference type="Gene3D" id="1.20.1050.60">
    <property type="entry name" value="alpha-1,2-mannosidase"/>
    <property type="match status" value="1"/>
</dbReference>
<dbReference type="EC" id="3.2.1.-" evidence="8"/>
<dbReference type="EMBL" id="JBHSJJ010000005">
    <property type="protein sequence ID" value="MFC4872191.1"/>
    <property type="molecule type" value="Genomic_DNA"/>
</dbReference>
<dbReference type="NCBIfam" id="TIGR01180">
    <property type="entry name" value="aman2_put"/>
    <property type="match status" value="1"/>
</dbReference>
<evidence type="ECO:0000259" key="6">
    <source>
        <dbReference type="Pfam" id="PF17678"/>
    </source>
</evidence>
<gene>
    <name evidence="8" type="ORF">ACFPFU_10860</name>
</gene>
<keyword evidence="9" id="KW-1185">Reference proteome</keyword>
<organism evidence="8 9">
    <name type="scientific">Negadavirga shengliensis</name>
    <dbReference type="NCBI Taxonomy" id="1389218"/>
    <lineage>
        <taxon>Bacteria</taxon>
        <taxon>Pseudomonadati</taxon>
        <taxon>Bacteroidota</taxon>
        <taxon>Cytophagia</taxon>
        <taxon>Cytophagales</taxon>
        <taxon>Cyclobacteriaceae</taxon>
        <taxon>Negadavirga</taxon>
    </lineage>
</organism>